<evidence type="ECO:0000256" key="9">
    <source>
        <dbReference type="SAM" id="Phobius"/>
    </source>
</evidence>
<evidence type="ECO:0000313" key="11">
    <source>
        <dbReference type="Proteomes" id="UP001500037"/>
    </source>
</evidence>
<evidence type="ECO:0008006" key="12">
    <source>
        <dbReference type="Google" id="ProtNLM"/>
    </source>
</evidence>
<protein>
    <recommendedName>
        <fullName evidence="12">DUF2029 domain-containing protein</fullName>
    </recommendedName>
</protein>
<feature type="transmembrane region" description="Helical" evidence="9">
    <location>
        <begin position="123"/>
        <end position="143"/>
    </location>
</feature>
<evidence type="ECO:0000313" key="10">
    <source>
        <dbReference type="EMBL" id="GAA1272310.1"/>
    </source>
</evidence>
<feature type="transmembrane region" description="Helical" evidence="9">
    <location>
        <begin position="349"/>
        <end position="367"/>
    </location>
</feature>
<dbReference type="Proteomes" id="UP001500037">
    <property type="component" value="Unassembled WGS sequence"/>
</dbReference>
<feature type="compositionally biased region" description="Pro residues" evidence="8">
    <location>
        <begin position="42"/>
        <end position="53"/>
    </location>
</feature>
<keyword evidence="5 9" id="KW-1133">Transmembrane helix</keyword>
<keyword evidence="2" id="KW-1003">Cell membrane</keyword>
<feature type="transmembrane region" description="Helical" evidence="9">
    <location>
        <begin position="313"/>
        <end position="337"/>
    </location>
</feature>
<keyword evidence="4 9" id="KW-0812">Transmembrane</keyword>
<keyword evidence="3" id="KW-0808">Transferase</keyword>
<gene>
    <name evidence="10" type="ORF">GCM10009665_70410</name>
</gene>
<name>A0ABP4HRC9_9ACTN</name>
<dbReference type="InterPro" id="IPR018584">
    <property type="entry name" value="GT87"/>
</dbReference>
<comment type="subcellular location">
    <subcellularLocation>
        <location evidence="1">Cell membrane</location>
        <topology evidence="1">Multi-pass membrane protein</topology>
    </subcellularLocation>
</comment>
<feature type="transmembrane region" description="Helical" evidence="9">
    <location>
        <begin position="433"/>
        <end position="461"/>
    </location>
</feature>
<feature type="transmembrane region" description="Helical" evidence="9">
    <location>
        <begin position="273"/>
        <end position="301"/>
    </location>
</feature>
<proteinExistence type="inferred from homology"/>
<dbReference type="Pfam" id="PF09594">
    <property type="entry name" value="GT87"/>
    <property type="match status" value="1"/>
</dbReference>
<evidence type="ECO:0000256" key="8">
    <source>
        <dbReference type="SAM" id="MobiDB-lite"/>
    </source>
</evidence>
<reference evidence="11" key="1">
    <citation type="journal article" date="2019" name="Int. J. Syst. Evol. Microbiol.">
        <title>The Global Catalogue of Microorganisms (GCM) 10K type strain sequencing project: providing services to taxonomists for standard genome sequencing and annotation.</title>
        <authorList>
            <consortium name="The Broad Institute Genomics Platform"/>
            <consortium name="The Broad Institute Genome Sequencing Center for Infectious Disease"/>
            <person name="Wu L."/>
            <person name="Ma J."/>
        </authorList>
    </citation>
    <scope>NUCLEOTIDE SEQUENCE [LARGE SCALE GENOMIC DNA]</scope>
    <source>
        <strain evidence="11">JCM 13004</strain>
    </source>
</reference>
<evidence type="ECO:0000256" key="3">
    <source>
        <dbReference type="ARBA" id="ARBA00022679"/>
    </source>
</evidence>
<feature type="transmembrane region" description="Helical" evidence="9">
    <location>
        <begin position="98"/>
        <end position="116"/>
    </location>
</feature>
<feature type="transmembrane region" description="Helical" evidence="9">
    <location>
        <begin position="404"/>
        <end position="421"/>
    </location>
</feature>
<feature type="transmembrane region" description="Helical" evidence="9">
    <location>
        <begin position="486"/>
        <end position="505"/>
    </location>
</feature>
<evidence type="ECO:0000256" key="1">
    <source>
        <dbReference type="ARBA" id="ARBA00004651"/>
    </source>
</evidence>
<evidence type="ECO:0000256" key="4">
    <source>
        <dbReference type="ARBA" id="ARBA00022692"/>
    </source>
</evidence>
<evidence type="ECO:0000256" key="5">
    <source>
        <dbReference type="ARBA" id="ARBA00022989"/>
    </source>
</evidence>
<keyword evidence="6 9" id="KW-0472">Membrane</keyword>
<comment type="similarity">
    <text evidence="7">Belongs to the glycosyltransferase 87 family.</text>
</comment>
<comment type="caution">
    <text evidence="10">The sequence shown here is derived from an EMBL/GenBank/DDBJ whole genome shotgun (WGS) entry which is preliminary data.</text>
</comment>
<organism evidence="10 11">
    <name type="scientific">Kitasatospora nipponensis</name>
    <dbReference type="NCBI Taxonomy" id="258049"/>
    <lineage>
        <taxon>Bacteria</taxon>
        <taxon>Bacillati</taxon>
        <taxon>Actinomycetota</taxon>
        <taxon>Actinomycetes</taxon>
        <taxon>Kitasatosporales</taxon>
        <taxon>Streptomycetaceae</taxon>
        <taxon>Kitasatospora</taxon>
    </lineage>
</organism>
<dbReference type="EMBL" id="BAAALF010000227">
    <property type="protein sequence ID" value="GAA1272310.1"/>
    <property type="molecule type" value="Genomic_DNA"/>
</dbReference>
<feature type="transmembrane region" description="Helical" evidence="9">
    <location>
        <begin position="240"/>
        <end position="261"/>
    </location>
</feature>
<sequence length="522" mass="54102">MAGVCLRKSYGAPPQRPVGRSRWEGDEVSAPPRAPRPHHRPPAGPPAGPPPAPGGSRPGGAVGVALTVALTAALLAAITAELALTLTGGGTLGHRGPLALWYPVDLALFAAPLLALRLVPARLVAPLVLAGAVAVAAAGLLVAPRTSDDAYRYLWDGQVQAAGHSPYAYPPDAEELAELLAGAQALFPPAGDCTGWDLRRAEPGFCSHVNRPAVPTIYPPVAEFWFLGLHLVGHGHGVRAAQAGGALLAVATAGLLPLVLLVERRRRAALWAWFPGTAVWAVNDAHVDALGALLTVAGLALTVRGRRSAGGAALGAAAAVKLVPVLVLPGALSGVLARGRRPGRRELRTALVAGGVFLLSYLPYLLLSGRKVLGFLPGYLREEGYDQGPLQRFGLLRTVLPDRLAAGGAALAVLLAVLVVLRRGDRVRPWRGALLVTGTALLALTPAYPWYGLLLVALVALDGRWEWLAVPAAGQLAYLYGVEAQLPAYGAALGLVLAGALLRWWTVSGSVRPGRPPAGSRP</sequence>
<accession>A0ABP4HRC9</accession>
<keyword evidence="11" id="KW-1185">Reference proteome</keyword>
<evidence type="ECO:0000256" key="6">
    <source>
        <dbReference type="ARBA" id="ARBA00023136"/>
    </source>
</evidence>
<feature type="transmembrane region" description="Helical" evidence="9">
    <location>
        <begin position="61"/>
        <end position="86"/>
    </location>
</feature>
<evidence type="ECO:0000256" key="7">
    <source>
        <dbReference type="ARBA" id="ARBA00024033"/>
    </source>
</evidence>
<feature type="region of interest" description="Disordered" evidence="8">
    <location>
        <begin position="1"/>
        <end position="58"/>
    </location>
</feature>
<evidence type="ECO:0000256" key="2">
    <source>
        <dbReference type="ARBA" id="ARBA00022475"/>
    </source>
</evidence>